<keyword evidence="6 14" id="KW-0812">Transmembrane</keyword>
<name>A0ABR3Q609_9TREE</name>
<evidence type="ECO:0000256" key="7">
    <source>
        <dbReference type="ARBA" id="ARBA00022792"/>
    </source>
</evidence>
<feature type="transmembrane region" description="Helical" evidence="14">
    <location>
        <begin position="35"/>
        <end position="53"/>
    </location>
</feature>
<evidence type="ECO:0000256" key="5">
    <source>
        <dbReference type="ARBA" id="ARBA00022660"/>
    </source>
</evidence>
<evidence type="ECO:0000256" key="1">
    <source>
        <dbReference type="ARBA" id="ARBA00004434"/>
    </source>
</evidence>
<dbReference type="PANTHER" id="PTHR39476">
    <property type="entry name" value="NADH:UBIQUINONE OXIDOREDUCTASE 6.6KD SUBUNIT"/>
    <property type="match status" value="1"/>
</dbReference>
<protein>
    <recommendedName>
        <fullName evidence="3">NADH dehydrogenase [ubiquinone] 1 beta subcomplex subunit 4</fullName>
    </recommendedName>
    <alternativeName>
        <fullName evidence="12">Complex I-B15</fullName>
    </alternativeName>
    <alternativeName>
        <fullName evidence="13">NADH-ubiquinone oxidoreductase B15 subunit</fullName>
    </alternativeName>
</protein>
<evidence type="ECO:0000313" key="15">
    <source>
        <dbReference type="EMBL" id="KAL1410168.1"/>
    </source>
</evidence>
<evidence type="ECO:0000256" key="2">
    <source>
        <dbReference type="ARBA" id="ARBA00007260"/>
    </source>
</evidence>
<comment type="caution">
    <text evidence="15">The sequence shown here is derived from an EMBL/GenBank/DDBJ whole genome shotgun (WGS) entry which is preliminary data.</text>
</comment>
<keyword evidence="10" id="KW-0496">Mitochondrion</keyword>
<keyword evidence="8" id="KW-0249">Electron transport</keyword>
<evidence type="ECO:0000256" key="13">
    <source>
        <dbReference type="ARBA" id="ARBA00030987"/>
    </source>
</evidence>
<reference evidence="15 16" key="1">
    <citation type="submission" date="2023-08" db="EMBL/GenBank/DDBJ databases">
        <title>Annotated Genome Sequence of Vanrija albida AlHP1.</title>
        <authorList>
            <person name="Herzog R."/>
        </authorList>
    </citation>
    <scope>NUCLEOTIDE SEQUENCE [LARGE SCALE GENOMIC DNA]</scope>
    <source>
        <strain evidence="15 16">AlHP1</strain>
    </source>
</reference>
<evidence type="ECO:0000256" key="8">
    <source>
        <dbReference type="ARBA" id="ARBA00022982"/>
    </source>
</evidence>
<gene>
    <name evidence="15" type="ORF">Q8F55_004173</name>
</gene>
<keyword evidence="16" id="KW-1185">Reference proteome</keyword>
<evidence type="ECO:0000256" key="12">
    <source>
        <dbReference type="ARBA" id="ARBA00030212"/>
    </source>
</evidence>
<dbReference type="InterPro" id="IPR009866">
    <property type="entry name" value="NADH_UbQ_OxRdtase_NDUFB4_su"/>
</dbReference>
<evidence type="ECO:0000256" key="6">
    <source>
        <dbReference type="ARBA" id="ARBA00022692"/>
    </source>
</evidence>
<evidence type="ECO:0000256" key="4">
    <source>
        <dbReference type="ARBA" id="ARBA00022448"/>
    </source>
</evidence>
<comment type="similarity">
    <text evidence="2">Belongs to the complex I NDUFB4 subunit family.</text>
</comment>
<proteinExistence type="inferred from homology"/>
<dbReference type="Proteomes" id="UP001565368">
    <property type="component" value="Unassembled WGS sequence"/>
</dbReference>
<evidence type="ECO:0000256" key="3">
    <source>
        <dbReference type="ARBA" id="ARBA00018681"/>
    </source>
</evidence>
<evidence type="ECO:0000256" key="11">
    <source>
        <dbReference type="ARBA" id="ARBA00023136"/>
    </source>
</evidence>
<keyword evidence="9 14" id="KW-1133">Transmembrane helix</keyword>
<dbReference type="Pfam" id="PF07225">
    <property type="entry name" value="NDUF_B4"/>
    <property type="match status" value="1"/>
</dbReference>
<dbReference type="PANTHER" id="PTHR39476:SF1">
    <property type="entry name" value="NADH DEHYDROGENASE [UBIQUINONE] 1 BETA SUBCOMPLEX SUBUNIT 4"/>
    <property type="match status" value="1"/>
</dbReference>
<dbReference type="GeneID" id="95985216"/>
<keyword evidence="7" id="KW-0999">Mitochondrion inner membrane</keyword>
<evidence type="ECO:0000313" key="16">
    <source>
        <dbReference type="Proteomes" id="UP001565368"/>
    </source>
</evidence>
<evidence type="ECO:0000256" key="10">
    <source>
        <dbReference type="ARBA" id="ARBA00023128"/>
    </source>
</evidence>
<keyword evidence="11 14" id="KW-0472">Membrane</keyword>
<accession>A0ABR3Q609</accession>
<evidence type="ECO:0000256" key="14">
    <source>
        <dbReference type="SAM" id="Phobius"/>
    </source>
</evidence>
<keyword evidence="5" id="KW-0679">Respiratory chain</keyword>
<comment type="subcellular location">
    <subcellularLocation>
        <location evidence="1">Mitochondrion inner membrane</location>
        <topology evidence="1">Single-pass membrane protein</topology>
    </subcellularLocation>
</comment>
<sequence>MGGHLRHDPALDRWAAMRENVYQHFKFTRTATRQVVALGLLFPLTIYAVSAVYDNKYDWAGKLKGSSLLRNPPAPAPAQDDE</sequence>
<dbReference type="RefSeq" id="XP_069210112.1">
    <property type="nucleotide sequence ID" value="XM_069352694.1"/>
</dbReference>
<dbReference type="EMBL" id="JBBXJM010000003">
    <property type="protein sequence ID" value="KAL1410168.1"/>
    <property type="molecule type" value="Genomic_DNA"/>
</dbReference>
<evidence type="ECO:0000256" key="9">
    <source>
        <dbReference type="ARBA" id="ARBA00022989"/>
    </source>
</evidence>
<organism evidence="15 16">
    <name type="scientific">Vanrija albida</name>
    <dbReference type="NCBI Taxonomy" id="181172"/>
    <lineage>
        <taxon>Eukaryota</taxon>
        <taxon>Fungi</taxon>
        <taxon>Dikarya</taxon>
        <taxon>Basidiomycota</taxon>
        <taxon>Agaricomycotina</taxon>
        <taxon>Tremellomycetes</taxon>
        <taxon>Trichosporonales</taxon>
        <taxon>Trichosporonaceae</taxon>
        <taxon>Vanrija</taxon>
    </lineage>
</organism>
<keyword evidence="4" id="KW-0813">Transport</keyword>